<protein>
    <submittedName>
        <fullName evidence="1">Uncharacterized protein</fullName>
    </submittedName>
</protein>
<sequence>MSPPVGGHYYIQNKVSGYYVTSDGKDSFSTPVTTTIRTGDLDVKFVFNLTKVDIDQYFISSLYSGVDVGAPAIGSTVIWTVKERKFKIMDAGPGLFNIRLLGEHRFWCDDVASEQPFHTVLLDTGSPGDSCSWMLIAA</sequence>
<proteinExistence type="predicted"/>
<accession>A0A0D0BXY9</accession>
<reference evidence="1 2" key="1">
    <citation type="submission" date="2014-04" db="EMBL/GenBank/DDBJ databases">
        <title>Evolutionary Origins and Diversification of the Mycorrhizal Mutualists.</title>
        <authorList>
            <consortium name="DOE Joint Genome Institute"/>
            <consortium name="Mycorrhizal Genomics Consortium"/>
            <person name="Kohler A."/>
            <person name="Kuo A."/>
            <person name="Nagy L.G."/>
            <person name="Floudas D."/>
            <person name="Copeland A."/>
            <person name="Barry K.W."/>
            <person name="Cichocki N."/>
            <person name="Veneault-Fourrey C."/>
            <person name="LaButti K."/>
            <person name="Lindquist E.A."/>
            <person name="Lipzen A."/>
            <person name="Lundell T."/>
            <person name="Morin E."/>
            <person name="Murat C."/>
            <person name="Riley R."/>
            <person name="Ohm R."/>
            <person name="Sun H."/>
            <person name="Tunlid A."/>
            <person name="Henrissat B."/>
            <person name="Grigoriev I.V."/>
            <person name="Hibbett D.S."/>
            <person name="Martin F."/>
        </authorList>
    </citation>
    <scope>NUCLEOTIDE SEQUENCE [LARGE SCALE GENOMIC DNA]</scope>
    <source>
        <strain evidence="1 2">FD-317 M1</strain>
    </source>
</reference>
<evidence type="ECO:0000313" key="1">
    <source>
        <dbReference type="EMBL" id="KIK60586.1"/>
    </source>
</evidence>
<organism evidence="1 2">
    <name type="scientific">Collybiopsis luxurians FD-317 M1</name>
    <dbReference type="NCBI Taxonomy" id="944289"/>
    <lineage>
        <taxon>Eukaryota</taxon>
        <taxon>Fungi</taxon>
        <taxon>Dikarya</taxon>
        <taxon>Basidiomycota</taxon>
        <taxon>Agaricomycotina</taxon>
        <taxon>Agaricomycetes</taxon>
        <taxon>Agaricomycetidae</taxon>
        <taxon>Agaricales</taxon>
        <taxon>Marasmiineae</taxon>
        <taxon>Omphalotaceae</taxon>
        <taxon>Collybiopsis</taxon>
        <taxon>Collybiopsis luxurians</taxon>
    </lineage>
</organism>
<dbReference type="HOGENOM" id="CLU_1855478_0_0_1"/>
<evidence type="ECO:0000313" key="2">
    <source>
        <dbReference type="Proteomes" id="UP000053593"/>
    </source>
</evidence>
<dbReference type="EMBL" id="KN834774">
    <property type="protein sequence ID" value="KIK60586.1"/>
    <property type="molecule type" value="Genomic_DNA"/>
</dbReference>
<gene>
    <name evidence="1" type="ORF">GYMLUDRAFT_244160</name>
</gene>
<dbReference type="AlphaFoldDB" id="A0A0D0BXY9"/>
<keyword evidence="2" id="KW-1185">Reference proteome</keyword>
<dbReference type="Proteomes" id="UP000053593">
    <property type="component" value="Unassembled WGS sequence"/>
</dbReference>
<name>A0A0D0BXY9_9AGAR</name>
<dbReference type="CDD" id="cd00161">
    <property type="entry name" value="beta-trefoil_Ricin-like"/>
    <property type="match status" value="1"/>
</dbReference>